<evidence type="ECO:0000256" key="3">
    <source>
        <dbReference type="ARBA" id="ARBA00023082"/>
    </source>
</evidence>
<evidence type="ECO:0000313" key="7">
    <source>
        <dbReference type="EMBL" id="KGO84347.1"/>
    </source>
</evidence>
<dbReference type="InterPro" id="IPR013325">
    <property type="entry name" value="RNA_pol_sigma_r2"/>
</dbReference>
<dbReference type="SUPFAM" id="SSF88659">
    <property type="entry name" value="Sigma3 and sigma4 domains of RNA polymerase sigma factors"/>
    <property type="match status" value="1"/>
</dbReference>
<evidence type="ECO:0000259" key="5">
    <source>
        <dbReference type="Pfam" id="PF04542"/>
    </source>
</evidence>
<dbReference type="InterPro" id="IPR013324">
    <property type="entry name" value="RNA_pol_sigma_r3/r4-like"/>
</dbReference>
<proteinExistence type="inferred from homology"/>
<sequence length="173" mass="20062">MKNNSISNICEELLFSNFFKTHVKTLKNYLYYKFGDEERAEDVTQEAFIKLWENCANVPPEKAKSFIYTVANNTSLNHIAHQKVVLEYAKKHNGPTSSSESPEFIMEEDQFKVKLQKAIAGLSEAQRTAFLMHRIDGKKYYEIAEILDISVKAVEKRIHGALLQLRKEIENFR</sequence>
<dbReference type="InterPro" id="IPR014284">
    <property type="entry name" value="RNA_pol_sigma-70_dom"/>
</dbReference>
<gene>
    <name evidence="7" type="ORF">Q763_00960</name>
</gene>
<feature type="domain" description="RNA polymerase sigma-70 region 2" evidence="5">
    <location>
        <begin position="19"/>
        <end position="83"/>
    </location>
</feature>
<evidence type="ECO:0000256" key="4">
    <source>
        <dbReference type="ARBA" id="ARBA00023163"/>
    </source>
</evidence>
<dbReference type="AlphaFoldDB" id="A0A0A2LVF4"/>
<dbReference type="Gene3D" id="1.10.1740.10">
    <property type="match status" value="1"/>
</dbReference>
<dbReference type="Pfam" id="PF04542">
    <property type="entry name" value="Sigma70_r2"/>
    <property type="match status" value="1"/>
</dbReference>
<accession>A0A0A2LVF4</accession>
<dbReference type="PANTHER" id="PTHR43133:SF46">
    <property type="entry name" value="RNA POLYMERASE SIGMA-70 FACTOR ECF SUBFAMILY"/>
    <property type="match status" value="1"/>
</dbReference>
<dbReference type="InterPro" id="IPR036388">
    <property type="entry name" value="WH-like_DNA-bd_sf"/>
</dbReference>
<dbReference type="InterPro" id="IPR039425">
    <property type="entry name" value="RNA_pol_sigma-70-like"/>
</dbReference>
<comment type="caution">
    <text evidence="7">The sequence shown here is derived from an EMBL/GenBank/DDBJ whole genome shotgun (WGS) entry which is preliminary data.</text>
</comment>
<keyword evidence="8" id="KW-1185">Reference proteome</keyword>
<dbReference type="InterPro" id="IPR007627">
    <property type="entry name" value="RNA_pol_sigma70_r2"/>
</dbReference>
<dbReference type="Proteomes" id="UP000030129">
    <property type="component" value="Unassembled WGS sequence"/>
</dbReference>
<comment type="similarity">
    <text evidence="1">Belongs to the sigma-70 factor family. ECF subfamily.</text>
</comment>
<dbReference type="PANTHER" id="PTHR43133">
    <property type="entry name" value="RNA POLYMERASE ECF-TYPE SIGMA FACTO"/>
    <property type="match status" value="1"/>
</dbReference>
<keyword evidence="4" id="KW-0804">Transcription</keyword>
<feature type="domain" description="RNA polymerase sigma factor 70 region 4 type 2" evidence="6">
    <location>
        <begin position="114"/>
        <end position="165"/>
    </location>
</feature>
<keyword evidence="3" id="KW-0731">Sigma factor</keyword>
<evidence type="ECO:0000313" key="8">
    <source>
        <dbReference type="Proteomes" id="UP000030129"/>
    </source>
</evidence>
<dbReference type="eggNOG" id="COG1595">
    <property type="taxonomic scope" value="Bacteria"/>
</dbReference>
<dbReference type="STRING" id="1406840.Q763_00960"/>
<organism evidence="7 8">
    <name type="scientific">Flavobacterium beibuense F44-8</name>
    <dbReference type="NCBI Taxonomy" id="1406840"/>
    <lineage>
        <taxon>Bacteria</taxon>
        <taxon>Pseudomonadati</taxon>
        <taxon>Bacteroidota</taxon>
        <taxon>Flavobacteriia</taxon>
        <taxon>Flavobacteriales</taxon>
        <taxon>Flavobacteriaceae</taxon>
        <taxon>Flavobacterium</taxon>
    </lineage>
</organism>
<dbReference type="CDD" id="cd06171">
    <property type="entry name" value="Sigma70_r4"/>
    <property type="match status" value="1"/>
</dbReference>
<dbReference type="InterPro" id="IPR013249">
    <property type="entry name" value="RNA_pol_sigma70_r4_t2"/>
</dbReference>
<dbReference type="SUPFAM" id="SSF88946">
    <property type="entry name" value="Sigma2 domain of RNA polymerase sigma factors"/>
    <property type="match status" value="1"/>
</dbReference>
<reference evidence="7 8" key="1">
    <citation type="submission" date="2013-09" db="EMBL/GenBank/DDBJ databases">
        <authorList>
            <person name="Zeng Z."/>
            <person name="Chen C."/>
        </authorList>
    </citation>
    <scope>NUCLEOTIDE SEQUENCE [LARGE SCALE GENOMIC DNA]</scope>
    <source>
        <strain evidence="7 8">F44-8</strain>
    </source>
</reference>
<keyword evidence="2" id="KW-0805">Transcription regulation</keyword>
<dbReference type="Pfam" id="PF08281">
    <property type="entry name" value="Sigma70_r4_2"/>
    <property type="match status" value="1"/>
</dbReference>
<dbReference type="RefSeq" id="WP_035130076.1">
    <property type="nucleotide sequence ID" value="NZ_JRLV01000001.1"/>
</dbReference>
<protein>
    <submittedName>
        <fullName evidence="7">RNA polymerase sigma-70 factor</fullName>
    </submittedName>
</protein>
<dbReference type="GO" id="GO:0006352">
    <property type="term" value="P:DNA-templated transcription initiation"/>
    <property type="evidence" value="ECO:0007669"/>
    <property type="project" value="InterPro"/>
</dbReference>
<evidence type="ECO:0000256" key="2">
    <source>
        <dbReference type="ARBA" id="ARBA00023015"/>
    </source>
</evidence>
<evidence type="ECO:0000256" key="1">
    <source>
        <dbReference type="ARBA" id="ARBA00010641"/>
    </source>
</evidence>
<dbReference type="GO" id="GO:0016987">
    <property type="term" value="F:sigma factor activity"/>
    <property type="evidence" value="ECO:0007669"/>
    <property type="project" value="UniProtKB-KW"/>
</dbReference>
<evidence type="ECO:0000259" key="6">
    <source>
        <dbReference type="Pfam" id="PF08281"/>
    </source>
</evidence>
<dbReference type="Gene3D" id="1.10.10.10">
    <property type="entry name" value="Winged helix-like DNA-binding domain superfamily/Winged helix DNA-binding domain"/>
    <property type="match status" value="1"/>
</dbReference>
<dbReference type="NCBIfam" id="TIGR02937">
    <property type="entry name" value="sigma70-ECF"/>
    <property type="match status" value="1"/>
</dbReference>
<dbReference type="EMBL" id="JRLV01000001">
    <property type="protein sequence ID" value="KGO84347.1"/>
    <property type="molecule type" value="Genomic_DNA"/>
</dbReference>
<dbReference type="GO" id="GO:0003677">
    <property type="term" value="F:DNA binding"/>
    <property type="evidence" value="ECO:0007669"/>
    <property type="project" value="InterPro"/>
</dbReference>
<name>A0A0A2LVF4_9FLAO</name>